<reference evidence="2 3" key="1">
    <citation type="submission" date="2022-11" db="EMBL/GenBank/DDBJ databases">
        <title>Spartinivicinus poritis sp. nov., isolated from scleractinian coral Porites lutea.</title>
        <authorList>
            <person name="Zhang G."/>
            <person name="Cai L."/>
            <person name="Wei Q."/>
        </authorList>
    </citation>
    <scope>NUCLEOTIDE SEQUENCE [LARGE SCALE GENOMIC DNA]</scope>
    <source>
        <strain evidence="2 3">A2-2</strain>
    </source>
</reference>
<keyword evidence="1" id="KW-0472">Membrane</keyword>
<keyword evidence="1" id="KW-1133">Transmembrane helix</keyword>
<keyword evidence="1" id="KW-0812">Transmembrane</keyword>
<dbReference type="Proteomes" id="UP001528823">
    <property type="component" value="Unassembled WGS sequence"/>
</dbReference>
<accession>A0ABT5U6X3</accession>
<keyword evidence="3" id="KW-1185">Reference proteome</keyword>
<comment type="caution">
    <text evidence="2">The sequence shown here is derived from an EMBL/GenBank/DDBJ whole genome shotgun (WGS) entry which is preliminary data.</text>
</comment>
<dbReference type="EMBL" id="JAPMOU010000009">
    <property type="protein sequence ID" value="MDE1462115.1"/>
    <property type="molecule type" value="Genomic_DNA"/>
</dbReference>
<feature type="transmembrane region" description="Helical" evidence="1">
    <location>
        <begin position="87"/>
        <end position="104"/>
    </location>
</feature>
<sequence length="161" mass="18492">MGALTKIRLTSLAAIIGLVSIVLYNLFLLVSEQSYSLENDATNEVHRDIFSFILIEFAYQVVIVGLLVSIFYQFYRGNIFTDKNLKFLFSIGLIFLLYPIYHYLGNQLLDLHTDMPFIFNMTLMLLPGSYKEHVIVGIIILPIAYILNLGRVIKSELEDYI</sequence>
<feature type="transmembrane region" description="Helical" evidence="1">
    <location>
        <begin position="134"/>
        <end position="153"/>
    </location>
</feature>
<organism evidence="2 3">
    <name type="scientific">Spartinivicinus poritis</name>
    <dbReference type="NCBI Taxonomy" id="2994640"/>
    <lineage>
        <taxon>Bacteria</taxon>
        <taxon>Pseudomonadati</taxon>
        <taxon>Pseudomonadota</taxon>
        <taxon>Gammaproteobacteria</taxon>
        <taxon>Oceanospirillales</taxon>
        <taxon>Zooshikellaceae</taxon>
        <taxon>Spartinivicinus</taxon>
    </lineage>
</organism>
<evidence type="ECO:0000313" key="3">
    <source>
        <dbReference type="Proteomes" id="UP001528823"/>
    </source>
</evidence>
<dbReference type="RefSeq" id="WP_274688474.1">
    <property type="nucleotide sequence ID" value="NZ_JAPMOU010000009.1"/>
</dbReference>
<protein>
    <submittedName>
        <fullName evidence="2">Uncharacterized protein</fullName>
    </submittedName>
</protein>
<evidence type="ECO:0000256" key="1">
    <source>
        <dbReference type="SAM" id="Phobius"/>
    </source>
</evidence>
<feature type="transmembrane region" description="Helical" evidence="1">
    <location>
        <begin position="50"/>
        <end position="75"/>
    </location>
</feature>
<evidence type="ECO:0000313" key="2">
    <source>
        <dbReference type="EMBL" id="MDE1462115.1"/>
    </source>
</evidence>
<feature type="transmembrane region" description="Helical" evidence="1">
    <location>
        <begin position="12"/>
        <end position="30"/>
    </location>
</feature>
<name>A0ABT5U6X3_9GAMM</name>
<proteinExistence type="predicted"/>
<gene>
    <name evidence="2" type="ORF">ORQ98_09035</name>
</gene>